<evidence type="ECO:0000256" key="1">
    <source>
        <dbReference type="SAM" id="MobiDB-lite"/>
    </source>
</evidence>
<dbReference type="InterPro" id="IPR008727">
    <property type="entry name" value="PAAR_motif"/>
</dbReference>
<protein>
    <submittedName>
        <fullName evidence="2">PAAR domain-containing protein</fullName>
    </submittedName>
</protein>
<dbReference type="Pfam" id="PF05488">
    <property type="entry name" value="PAAR_motif"/>
    <property type="match status" value="1"/>
</dbReference>
<keyword evidence="3" id="KW-1185">Reference proteome</keyword>
<dbReference type="Proteomes" id="UP001151081">
    <property type="component" value="Unassembled WGS sequence"/>
</dbReference>
<reference evidence="2 3" key="1">
    <citation type="submission" date="2021-04" db="EMBL/GenBank/DDBJ databases">
        <title>Genome analysis of Polyangium sp.</title>
        <authorList>
            <person name="Li Y."/>
            <person name="Wang J."/>
        </authorList>
    </citation>
    <scope>NUCLEOTIDE SEQUENCE [LARGE SCALE GENOMIC DNA]</scope>
    <source>
        <strain evidence="2 3">SDU14</strain>
    </source>
</reference>
<dbReference type="EMBL" id="JAGTJJ010000001">
    <property type="protein sequence ID" value="MDC3979480.1"/>
    <property type="molecule type" value="Genomic_DNA"/>
</dbReference>
<feature type="region of interest" description="Disordered" evidence="1">
    <location>
        <begin position="54"/>
        <end position="85"/>
    </location>
</feature>
<accession>A0A9X3WYC1</accession>
<feature type="compositionally biased region" description="Basic and acidic residues" evidence="1">
    <location>
        <begin position="68"/>
        <end position="83"/>
    </location>
</feature>
<evidence type="ECO:0000313" key="2">
    <source>
        <dbReference type="EMBL" id="MDC3979480.1"/>
    </source>
</evidence>
<name>A0A9X3WYC1_9BACT</name>
<gene>
    <name evidence="2" type="ORF">KEG57_03145</name>
</gene>
<dbReference type="CDD" id="cd14738">
    <property type="entry name" value="PAAR_2"/>
    <property type="match status" value="1"/>
</dbReference>
<organism evidence="2 3">
    <name type="scientific">Polyangium jinanense</name>
    <dbReference type="NCBI Taxonomy" id="2829994"/>
    <lineage>
        <taxon>Bacteria</taxon>
        <taxon>Pseudomonadati</taxon>
        <taxon>Myxococcota</taxon>
        <taxon>Polyangia</taxon>
        <taxon>Polyangiales</taxon>
        <taxon>Polyangiaceae</taxon>
        <taxon>Polyangium</taxon>
    </lineage>
</organism>
<dbReference type="RefSeq" id="WP_272418105.1">
    <property type="nucleotide sequence ID" value="NZ_JAGTJJ010000001.1"/>
</dbReference>
<proteinExistence type="predicted"/>
<evidence type="ECO:0000313" key="3">
    <source>
        <dbReference type="Proteomes" id="UP001151081"/>
    </source>
</evidence>
<sequence>MPPAARITDMHVCPKVDPGPKPHVGGPVISGEPTVLIGYMPAARVGDKLICIGPPDAVSQGEPTVKIGRKDAARRGDPTEHGGKIVLGCPTVNIGSSPQADALRTDEPFCEECERAKQEREAARKNRGDDGTG</sequence>
<dbReference type="Gene3D" id="2.60.200.60">
    <property type="match status" value="2"/>
</dbReference>
<comment type="caution">
    <text evidence="2">The sequence shown here is derived from an EMBL/GenBank/DDBJ whole genome shotgun (WGS) entry which is preliminary data.</text>
</comment>
<dbReference type="AlphaFoldDB" id="A0A9X3WYC1"/>